<evidence type="ECO:0000313" key="1">
    <source>
        <dbReference type="EMBL" id="GAH95515.1"/>
    </source>
</evidence>
<proteinExistence type="predicted"/>
<feature type="non-terminal residue" evidence="1">
    <location>
        <position position="1"/>
    </location>
</feature>
<protein>
    <submittedName>
        <fullName evidence="1">Uncharacterized protein</fullName>
    </submittedName>
</protein>
<accession>X1KPH1</accession>
<organism evidence="1">
    <name type="scientific">marine sediment metagenome</name>
    <dbReference type="NCBI Taxonomy" id="412755"/>
    <lineage>
        <taxon>unclassified sequences</taxon>
        <taxon>metagenomes</taxon>
        <taxon>ecological metagenomes</taxon>
    </lineage>
</organism>
<gene>
    <name evidence="1" type="ORF">S03H2_70634</name>
</gene>
<dbReference type="AlphaFoldDB" id="X1KPH1"/>
<reference evidence="1" key="1">
    <citation type="journal article" date="2014" name="Front. Microbiol.">
        <title>High frequency of phylogenetically diverse reductive dehalogenase-homologous genes in deep subseafloor sedimentary metagenomes.</title>
        <authorList>
            <person name="Kawai M."/>
            <person name="Futagami T."/>
            <person name="Toyoda A."/>
            <person name="Takaki Y."/>
            <person name="Nishi S."/>
            <person name="Hori S."/>
            <person name="Arai W."/>
            <person name="Tsubouchi T."/>
            <person name="Morono Y."/>
            <person name="Uchiyama I."/>
            <person name="Ito T."/>
            <person name="Fujiyama A."/>
            <person name="Inagaki F."/>
            <person name="Takami H."/>
        </authorList>
    </citation>
    <scope>NUCLEOTIDE SEQUENCE</scope>
    <source>
        <strain evidence="1">Expedition CK06-06</strain>
    </source>
</reference>
<comment type="caution">
    <text evidence="1">The sequence shown here is derived from an EMBL/GenBank/DDBJ whole genome shotgun (WGS) entry which is preliminary data.</text>
</comment>
<dbReference type="EMBL" id="BARU01047001">
    <property type="protein sequence ID" value="GAH95515.1"/>
    <property type="molecule type" value="Genomic_DNA"/>
</dbReference>
<name>X1KPH1_9ZZZZ</name>
<sequence length="35" mass="3930">PWGKVSLKAITISLVWWDGGSNEKTKSLQTLTVVW</sequence>